<dbReference type="EMBL" id="STFG01000030">
    <property type="protein sequence ID" value="THT96444.1"/>
    <property type="molecule type" value="Genomic_DNA"/>
</dbReference>
<feature type="transmembrane region" description="Helical" evidence="1">
    <location>
        <begin position="74"/>
        <end position="97"/>
    </location>
</feature>
<dbReference type="AlphaFoldDB" id="A0A4S8ESH1"/>
<feature type="transmembrane region" description="Helical" evidence="1">
    <location>
        <begin position="31"/>
        <end position="53"/>
    </location>
</feature>
<comment type="caution">
    <text evidence="2">The sequence shown here is derived from an EMBL/GenBank/DDBJ whole genome shotgun (WGS) entry which is preliminary data.</text>
</comment>
<proteinExistence type="predicted"/>
<evidence type="ECO:0000313" key="3">
    <source>
        <dbReference type="Proteomes" id="UP000308917"/>
    </source>
</evidence>
<name>A0A4S8ESH1_9BURK</name>
<evidence type="ECO:0000313" key="2">
    <source>
        <dbReference type="EMBL" id="THT96444.1"/>
    </source>
</evidence>
<accession>A0A4S8ESH1</accession>
<protein>
    <submittedName>
        <fullName evidence="2">Uncharacterized protein</fullName>
    </submittedName>
</protein>
<organism evidence="2 3">
    <name type="scientific">Lampropedia puyangensis</name>
    <dbReference type="NCBI Taxonomy" id="1330072"/>
    <lineage>
        <taxon>Bacteria</taxon>
        <taxon>Pseudomonadati</taxon>
        <taxon>Pseudomonadota</taxon>
        <taxon>Betaproteobacteria</taxon>
        <taxon>Burkholderiales</taxon>
        <taxon>Comamonadaceae</taxon>
        <taxon>Lampropedia</taxon>
    </lineage>
</organism>
<keyword evidence="1" id="KW-0812">Transmembrane</keyword>
<keyword evidence="1" id="KW-1133">Transmembrane helix</keyword>
<sequence>MLLWLSLGLLPLVLMADLVLAEIAYWTPDSRYGSLLGSAILLTLPGVLAGSLTPYAMRLMVARVEEAGARAVQLSALTTLGAAAGCLTTVVLLGLVVGDQYHFAGIGHSDRCDRQCRFMVVACANAYPALTPIHCTRPHRHAHTTYPSFALAPHARLFAPSANLDPFLCPCFSPC</sequence>
<evidence type="ECO:0000256" key="1">
    <source>
        <dbReference type="SAM" id="Phobius"/>
    </source>
</evidence>
<dbReference type="Proteomes" id="UP000308917">
    <property type="component" value="Unassembled WGS sequence"/>
</dbReference>
<keyword evidence="3" id="KW-1185">Reference proteome</keyword>
<keyword evidence="1" id="KW-0472">Membrane</keyword>
<reference evidence="2 3" key="1">
    <citation type="journal article" date="2015" name="Antonie Van Leeuwenhoek">
        <title>Lampropedia puyangensis sp. nov., isolated from symptomatic bark of Populus ? euramericana canker and emended description of Lampropedia hyalina (Ehrenberg 1832) Lee et al. 2004.</title>
        <authorList>
            <person name="Li Y."/>
            <person name="Wang T."/>
            <person name="Piao C.G."/>
            <person name="Wang L.F."/>
            <person name="Tian G.Z."/>
            <person name="Zhu T.H."/>
            <person name="Guo M.W."/>
        </authorList>
    </citation>
    <scope>NUCLEOTIDE SEQUENCE [LARGE SCALE GENOMIC DNA]</scope>
    <source>
        <strain evidence="2 3">2-bin</strain>
    </source>
</reference>
<gene>
    <name evidence="2" type="ORF">E9531_16250</name>
</gene>